<comment type="similarity">
    <text evidence="1">Belongs to the short-chain dehydrogenases/reductases (SDR) family.</text>
</comment>
<dbReference type="Pfam" id="PF13561">
    <property type="entry name" value="adh_short_C2"/>
    <property type="match status" value="1"/>
</dbReference>
<dbReference type="InterPro" id="IPR036291">
    <property type="entry name" value="NAD(P)-bd_dom_sf"/>
</dbReference>
<keyword evidence="4" id="KW-1185">Reference proteome</keyword>
<reference evidence="3 4" key="1">
    <citation type="submission" date="2021-03" db="EMBL/GenBank/DDBJ databases">
        <title>Aliifodinibius sp. nov., a new bacterium isolated from saline soil.</title>
        <authorList>
            <person name="Galisteo C."/>
            <person name="De La Haba R."/>
            <person name="Sanchez-Porro C."/>
            <person name="Ventosa A."/>
        </authorList>
    </citation>
    <scope>NUCLEOTIDE SEQUENCE [LARGE SCALE GENOMIC DNA]</scope>
    <source>
        <strain evidence="3 4">1BSP15-2V2</strain>
    </source>
</reference>
<evidence type="ECO:0000256" key="2">
    <source>
        <dbReference type="ARBA" id="ARBA00023002"/>
    </source>
</evidence>
<organism evidence="3 4">
    <name type="scientific">Fodinibius salsisoli</name>
    <dbReference type="NCBI Taxonomy" id="2820877"/>
    <lineage>
        <taxon>Bacteria</taxon>
        <taxon>Pseudomonadati</taxon>
        <taxon>Balneolota</taxon>
        <taxon>Balneolia</taxon>
        <taxon>Balneolales</taxon>
        <taxon>Balneolaceae</taxon>
        <taxon>Fodinibius</taxon>
    </lineage>
</organism>
<dbReference type="CDD" id="cd05233">
    <property type="entry name" value="SDR_c"/>
    <property type="match status" value="1"/>
</dbReference>
<dbReference type="InterPro" id="IPR020904">
    <property type="entry name" value="Sc_DH/Rdtase_CS"/>
</dbReference>
<evidence type="ECO:0000313" key="3">
    <source>
        <dbReference type="EMBL" id="MCW9707941.1"/>
    </source>
</evidence>
<dbReference type="PROSITE" id="PS00061">
    <property type="entry name" value="ADH_SHORT"/>
    <property type="match status" value="1"/>
</dbReference>
<evidence type="ECO:0000313" key="4">
    <source>
        <dbReference type="Proteomes" id="UP001207918"/>
    </source>
</evidence>
<keyword evidence="2" id="KW-0560">Oxidoreductase</keyword>
<evidence type="ECO:0000256" key="1">
    <source>
        <dbReference type="ARBA" id="ARBA00006484"/>
    </source>
</evidence>
<dbReference type="Proteomes" id="UP001207918">
    <property type="component" value="Unassembled WGS sequence"/>
</dbReference>
<protein>
    <submittedName>
        <fullName evidence="3">SDR family oxidoreductase</fullName>
    </submittedName>
</protein>
<proteinExistence type="inferred from homology"/>
<dbReference type="PRINTS" id="PR00081">
    <property type="entry name" value="GDHRDH"/>
</dbReference>
<sequence length="261" mass="28126">MDLHLKNKVIIVTGGAGLSGSIGEVTVRHIAAEGGIPVIVDKNERGVKLANDIREKHGNAMFVPVDLTTEEGCREAAEQAAAEYGRIDGIVNNLGVNDGVGFDHSYQEFMDSLKLNLAHFFGVTKAALPHLRKSSGSVINIASKVALTGQGGTSGYAAAKGGVLSLTREWALELREDDIRVNAIVIAESFTPSYRTWLEKFDDPEAKKKEISAKVPLGKRMTEPSEIADTILFLLSDRSSHTTGQFVHVDGGYTHLDRAIT</sequence>
<gene>
    <name evidence="3" type="ORF">J6I44_13825</name>
</gene>
<dbReference type="RefSeq" id="WP_265766728.1">
    <property type="nucleotide sequence ID" value="NZ_JAGGJA010000009.1"/>
</dbReference>
<dbReference type="PANTHER" id="PTHR24321:SF8">
    <property type="entry name" value="ESTRADIOL 17-BETA-DEHYDROGENASE 8-RELATED"/>
    <property type="match status" value="1"/>
</dbReference>
<name>A0ABT3PQ14_9BACT</name>
<accession>A0ABT3PQ14</accession>
<dbReference type="InterPro" id="IPR002347">
    <property type="entry name" value="SDR_fam"/>
</dbReference>
<dbReference type="SUPFAM" id="SSF51735">
    <property type="entry name" value="NAD(P)-binding Rossmann-fold domains"/>
    <property type="match status" value="1"/>
</dbReference>
<dbReference type="Gene3D" id="3.40.50.720">
    <property type="entry name" value="NAD(P)-binding Rossmann-like Domain"/>
    <property type="match status" value="1"/>
</dbReference>
<dbReference type="PRINTS" id="PR00080">
    <property type="entry name" value="SDRFAMILY"/>
</dbReference>
<comment type="caution">
    <text evidence="3">The sequence shown here is derived from an EMBL/GenBank/DDBJ whole genome shotgun (WGS) entry which is preliminary data.</text>
</comment>
<dbReference type="NCBIfam" id="NF006384">
    <property type="entry name" value="PRK08628.1"/>
    <property type="match status" value="1"/>
</dbReference>
<dbReference type="EMBL" id="JAGGJA010000009">
    <property type="protein sequence ID" value="MCW9707941.1"/>
    <property type="molecule type" value="Genomic_DNA"/>
</dbReference>
<dbReference type="PANTHER" id="PTHR24321">
    <property type="entry name" value="DEHYDROGENASES, SHORT CHAIN"/>
    <property type="match status" value="1"/>
</dbReference>